<keyword evidence="10" id="KW-0807">Transducer</keyword>
<feature type="domain" description="G-protein coupled receptors family 1 profile" evidence="12">
    <location>
        <begin position="22"/>
        <end position="87"/>
    </location>
</feature>
<evidence type="ECO:0000313" key="14">
    <source>
        <dbReference type="Proteomes" id="UP000678393"/>
    </source>
</evidence>
<sequence>IETHKVLITTLWGIITIIGALGNMTVVLTMWKHTGKGISATKCYIINVALADLAFIIMVVPITTAAYVSEHWIYGDIMCKLINYMIY</sequence>
<evidence type="ECO:0000313" key="13">
    <source>
        <dbReference type="EMBL" id="CAG5134961.1"/>
    </source>
</evidence>
<dbReference type="InterPro" id="IPR017452">
    <property type="entry name" value="GPCR_Rhodpsn_7TM"/>
</dbReference>
<dbReference type="Pfam" id="PF00001">
    <property type="entry name" value="7tm_1"/>
    <property type="match status" value="1"/>
</dbReference>
<evidence type="ECO:0000256" key="10">
    <source>
        <dbReference type="ARBA" id="ARBA00023224"/>
    </source>
</evidence>
<feature type="non-terminal residue" evidence="13">
    <location>
        <position position="87"/>
    </location>
</feature>
<dbReference type="PANTHER" id="PTHR45695:SF23">
    <property type="entry name" value="GALANIN-LIKE G-PROTEIN COUPLED RECEPTOR NPR-9"/>
    <property type="match status" value="1"/>
</dbReference>
<dbReference type="GO" id="GO:0004930">
    <property type="term" value="F:G protein-coupled receptor activity"/>
    <property type="evidence" value="ECO:0007669"/>
    <property type="project" value="UniProtKB-KW"/>
</dbReference>
<keyword evidence="2" id="KW-1003">Cell membrane</keyword>
<dbReference type="SUPFAM" id="SSF81321">
    <property type="entry name" value="Family A G protein-coupled receptor-like"/>
    <property type="match status" value="1"/>
</dbReference>
<dbReference type="Gene3D" id="1.20.1070.10">
    <property type="entry name" value="Rhodopsin 7-helix transmembrane proteins"/>
    <property type="match status" value="1"/>
</dbReference>
<dbReference type="GO" id="GO:0005886">
    <property type="term" value="C:plasma membrane"/>
    <property type="evidence" value="ECO:0007669"/>
    <property type="project" value="UniProtKB-SubCell"/>
</dbReference>
<dbReference type="OrthoDB" id="2132067at2759"/>
<accession>A0A8S4A9J3</accession>
<evidence type="ECO:0000256" key="2">
    <source>
        <dbReference type="ARBA" id="ARBA00022475"/>
    </source>
</evidence>
<comment type="caution">
    <text evidence="13">The sequence shown here is derived from an EMBL/GenBank/DDBJ whole genome shotgun (WGS) entry which is preliminary data.</text>
</comment>
<proteinExistence type="predicted"/>
<keyword evidence="5" id="KW-0297">G-protein coupled receptor</keyword>
<reference evidence="13" key="1">
    <citation type="submission" date="2021-04" db="EMBL/GenBank/DDBJ databases">
        <authorList>
            <consortium name="Molecular Ecology Group"/>
        </authorList>
    </citation>
    <scope>NUCLEOTIDE SEQUENCE</scope>
</reference>
<dbReference type="Proteomes" id="UP000678393">
    <property type="component" value="Unassembled WGS sequence"/>
</dbReference>
<keyword evidence="8" id="KW-0675">Receptor</keyword>
<evidence type="ECO:0000256" key="1">
    <source>
        <dbReference type="ARBA" id="ARBA00004651"/>
    </source>
</evidence>
<dbReference type="PRINTS" id="PR00237">
    <property type="entry name" value="GPCRRHODOPSN"/>
</dbReference>
<keyword evidence="4 11" id="KW-1133">Transmembrane helix</keyword>
<feature type="non-terminal residue" evidence="13">
    <location>
        <position position="1"/>
    </location>
</feature>
<keyword evidence="3 11" id="KW-0812">Transmembrane</keyword>
<evidence type="ECO:0000256" key="7">
    <source>
        <dbReference type="ARBA" id="ARBA00023157"/>
    </source>
</evidence>
<evidence type="ECO:0000256" key="6">
    <source>
        <dbReference type="ARBA" id="ARBA00023136"/>
    </source>
</evidence>
<evidence type="ECO:0000256" key="5">
    <source>
        <dbReference type="ARBA" id="ARBA00023040"/>
    </source>
</evidence>
<dbReference type="PROSITE" id="PS50262">
    <property type="entry name" value="G_PROTEIN_RECEP_F1_2"/>
    <property type="match status" value="1"/>
</dbReference>
<protein>
    <recommendedName>
        <fullName evidence="12">G-protein coupled receptors family 1 profile domain-containing protein</fullName>
    </recommendedName>
</protein>
<feature type="transmembrane region" description="Helical" evidence="11">
    <location>
        <begin position="6"/>
        <end position="31"/>
    </location>
</feature>
<keyword evidence="7" id="KW-1015">Disulfide bond</keyword>
<evidence type="ECO:0000256" key="3">
    <source>
        <dbReference type="ARBA" id="ARBA00022692"/>
    </source>
</evidence>
<dbReference type="InterPro" id="IPR000276">
    <property type="entry name" value="GPCR_Rhodpsn"/>
</dbReference>
<evidence type="ECO:0000256" key="4">
    <source>
        <dbReference type="ARBA" id="ARBA00022989"/>
    </source>
</evidence>
<evidence type="ECO:0000259" key="12">
    <source>
        <dbReference type="PROSITE" id="PS50262"/>
    </source>
</evidence>
<evidence type="ECO:0000256" key="9">
    <source>
        <dbReference type="ARBA" id="ARBA00023180"/>
    </source>
</evidence>
<gene>
    <name evidence="13" type="ORF">CUNI_LOCUS20519</name>
</gene>
<evidence type="ECO:0000256" key="8">
    <source>
        <dbReference type="ARBA" id="ARBA00023170"/>
    </source>
</evidence>
<feature type="transmembrane region" description="Helical" evidence="11">
    <location>
        <begin position="43"/>
        <end position="68"/>
    </location>
</feature>
<dbReference type="PANTHER" id="PTHR45695">
    <property type="entry name" value="LEUCOKININ RECEPTOR-RELATED"/>
    <property type="match status" value="1"/>
</dbReference>
<comment type="subcellular location">
    <subcellularLocation>
        <location evidence="1">Cell membrane</location>
        <topology evidence="1">Multi-pass membrane protein</topology>
    </subcellularLocation>
</comment>
<dbReference type="EMBL" id="CAJHNH020007778">
    <property type="protein sequence ID" value="CAG5134961.1"/>
    <property type="molecule type" value="Genomic_DNA"/>
</dbReference>
<name>A0A8S4A9J3_9EUPU</name>
<keyword evidence="6 11" id="KW-0472">Membrane</keyword>
<keyword evidence="9" id="KW-0325">Glycoprotein</keyword>
<organism evidence="13 14">
    <name type="scientific">Candidula unifasciata</name>
    <dbReference type="NCBI Taxonomy" id="100452"/>
    <lineage>
        <taxon>Eukaryota</taxon>
        <taxon>Metazoa</taxon>
        <taxon>Spiralia</taxon>
        <taxon>Lophotrochozoa</taxon>
        <taxon>Mollusca</taxon>
        <taxon>Gastropoda</taxon>
        <taxon>Heterobranchia</taxon>
        <taxon>Euthyneura</taxon>
        <taxon>Panpulmonata</taxon>
        <taxon>Eupulmonata</taxon>
        <taxon>Stylommatophora</taxon>
        <taxon>Helicina</taxon>
        <taxon>Helicoidea</taxon>
        <taxon>Geomitridae</taxon>
        <taxon>Candidula</taxon>
    </lineage>
</organism>
<keyword evidence="14" id="KW-1185">Reference proteome</keyword>
<dbReference type="AlphaFoldDB" id="A0A8S4A9J3"/>
<evidence type="ECO:0000256" key="11">
    <source>
        <dbReference type="SAM" id="Phobius"/>
    </source>
</evidence>